<dbReference type="Pfam" id="PF00389">
    <property type="entry name" value="2-Hacid_dh"/>
    <property type="match status" value="1"/>
</dbReference>
<accession>A0A3M3RF28</accession>
<dbReference type="PANTHER" id="PTHR43761:SF1">
    <property type="entry name" value="D-ISOMER SPECIFIC 2-HYDROXYACID DEHYDROGENASE CATALYTIC DOMAIN-CONTAINING PROTEIN-RELATED"/>
    <property type="match status" value="1"/>
</dbReference>
<evidence type="ECO:0000313" key="7">
    <source>
        <dbReference type="EMBL" id="RMN81073.1"/>
    </source>
</evidence>
<evidence type="ECO:0000313" key="8">
    <source>
        <dbReference type="EMBL" id="RMN95048.1"/>
    </source>
</evidence>
<dbReference type="Pfam" id="PF02826">
    <property type="entry name" value="2-Hacid_dh_C"/>
    <property type="match status" value="1"/>
</dbReference>
<evidence type="ECO:0000256" key="3">
    <source>
        <dbReference type="ARBA" id="ARBA00023027"/>
    </source>
</evidence>
<reference evidence="9 10" key="1">
    <citation type="submission" date="2018-08" db="EMBL/GenBank/DDBJ databases">
        <title>Recombination of ecologically and evolutionarily significant loci maintains genetic cohesion in the Pseudomonas syringae species complex.</title>
        <authorList>
            <person name="Dillon M."/>
            <person name="Thakur S."/>
            <person name="Almeida R.N.D."/>
            <person name="Weir B.S."/>
            <person name="Guttman D.S."/>
        </authorList>
    </citation>
    <scope>NUCLEOTIDE SEQUENCE [LARGE SCALE GENOMIC DNA]</scope>
    <source>
        <strain evidence="7 9">ICMP 15201</strain>
        <strain evidence="8 10">ICMP 15203</strain>
    </source>
</reference>
<dbReference type="PROSITE" id="PS00671">
    <property type="entry name" value="D_2_HYDROXYACID_DH_3"/>
    <property type="match status" value="1"/>
</dbReference>
<dbReference type="AlphaFoldDB" id="A0A3M3RF28"/>
<dbReference type="SUPFAM" id="SSF51735">
    <property type="entry name" value="NAD(P)-binding Rossmann-fold domains"/>
    <property type="match status" value="1"/>
</dbReference>
<dbReference type="InterPro" id="IPR036291">
    <property type="entry name" value="NAD(P)-bd_dom_sf"/>
</dbReference>
<dbReference type="Proteomes" id="UP000270524">
    <property type="component" value="Unassembled WGS sequence"/>
</dbReference>
<sequence length="327" mass="34824">MMTMPFIYVTSPIHPEVLEALSRLGEVRLGYGPNAVSYVEIQQQVDAVFLRGGHISAQMIASSPKLRIVARHGAGYDNVDYKAAAELGVWVTNTPGANRRSVVEHVFALLLGISRKIQLATDQTRNSIWAADRLSLTGIELEGRTLGLMGFGDIGRHVAPVAEAFGMKVLATDPAYDSSFDKRLVDFDTLLAQADVVSLHVPLQAGTENLIGSAEIEKMKTGAILINTSRGGVIDEAAVADALLSGKLGGAGIDVLAAENTDMINPFSCNRFPVSDLPNLLVTPHVAGQTNESLLRVGMSAVEAISAVLRGEAPQHPVNKPVLKTIN</sequence>
<evidence type="ECO:0000259" key="6">
    <source>
        <dbReference type="Pfam" id="PF02826"/>
    </source>
</evidence>
<evidence type="ECO:0000313" key="9">
    <source>
        <dbReference type="Proteomes" id="UP000269335"/>
    </source>
</evidence>
<evidence type="ECO:0000256" key="4">
    <source>
        <dbReference type="RuleBase" id="RU003719"/>
    </source>
</evidence>
<dbReference type="EMBL" id="RBPJ01000166">
    <property type="protein sequence ID" value="RMN95048.1"/>
    <property type="molecule type" value="Genomic_DNA"/>
</dbReference>
<dbReference type="FunFam" id="3.40.50.720:FF:000041">
    <property type="entry name" value="D-3-phosphoglycerate dehydrogenase"/>
    <property type="match status" value="1"/>
</dbReference>
<evidence type="ECO:0000256" key="2">
    <source>
        <dbReference type="ARBA" id="ARBA00023002"/>
    </source>
</evidence>
<gene>
    <name evidence="8" type="ORF">ALQ51_03970</name>
    <name evidence="7" type="ORF">ALQ53_03621</name>
</gene>
<feature type="domain" description="D-isomer specific 2-hydroxyacid dehydrogenase NAD-binding" evidence="6">
    <location>
        <begin position="107"/>
        <end position="287"/>
    </location>
</feature>
<comment type="caution">
    <text evidence="8">The sequence shown here is derived from an EMBL/GenBank/DDBJ whole genome shotgun (WGS) entry which is preliminary data.</text>
</comment>
<proteinExistence type="inferred from homology"/>
<dbReference type="InterPro" id="IPR006140">
    <property type="entry name" value="D-isomer_DH_NAD-bd"/>
</dbReference>
<comment type="similarity">
    <text evidence="1 4">Belongs to the D-isomer specific 2-hydroxyacid dehydrogenase family.</text>
</comment>
<dbReference type="CDD" id="cd12173">
    <property type="entry name" value="PGDH_4"/>
    <property type="match status" value="1"/>
</dbReference>
<dbReference type="SUPFAM" id="SSF52283">
    <property type="entry name" value="Formate/glycerate dehydrogenase catalytic domain-like"/>
    <property type="match status" value="1"/>
</dbReference>
<dbReference type="GO" id="GO:0051287">
    <property type="term" value="F:NAD binding"/>
    <property type="evidence" value="ECO:0007669"/>
    <property type="project" value="InterPro"/>
</dbReference>
<dbReference type="InterPro" id="IPR050418">
    <property type="entry name" value="D-iso_2-hydroxyacid_DH_PdxB"/>
</dbReference>
<name>A0A3M3RF28_PSECA</name>
<dbReference type="PANTHER" id="PTHR43761">
    <property type="entry name" value="D-ISOMER SPECIFIC 2-HYDROXYACID DEHYDROGENASE FAMILY PROTEIN (AFU_ORTHOLOGUE AFUA_1G13630)"/>
    <property type="match status" value="1"/>
</dbReference>
<keyword evidence="2 4" id="KW-0560">Oxidoreductase</keyword>
<evidence type="ECO:0000259" key="5">
    <source>
        <dbReference type="Pfam" id="PF00389"/>
    </source>
</evidence>
<dbReference type="InterPro" id="IPR006139">
    <property type="entry name" value="D-isomer_2_OHA_DH_cat_dom"/>
</dbReference>
<dbReference type="GO" id="GO:0006564">
    <property type="term" value="P:L-serine biosynthetic process"/>
    <property type="evidence" value="ECO:0007669"/>
    <property type="project" value="UniProtKB-ARBA"/>
</dbReference>
<dbReference type="Proteomes" id="UP000269335">
    <property type="component" value="Unassembled WGS sequence"/>
</dbReference>
<dbReference type="GO" id="GO:0047545">
    <property type="term" value="F:(S)-2-hydroxyglutarate dehydrogenase activity"/>
    <property type="evidence" value="ECO:0007669"/>
    <property type="project" value="UniProtKB-ARBA"/>
</dbReference>
<dbReference type="PROSITE" id="PS00670">
    <property type="entry name" value="D_2_HYDROXYACID_DH_2"/>
    <property type="match status" value="1"/>
</dbReference>
<evidence type="ECO:0000313" key="10">
    <source>
        <dbReference type="Proteomes" id="UP000270524"/>
    </source>
</evidence>
<dbReference type="Gene3D" id="3.40.50.720">
    <property type="entry name" value="NAD(P)-binding Rossmann-like Domain"/>
    <property type="match status" value="2"/>
</dbReference>
<dbReference type="EMBL" id="RBPH01000132">
    <property type="protein sequence ID" value="RMN81073.1"/>
    <property type="molecule type" value="Genomic_DNA"/>
</dbReference>
<protein>
    <submittedName>
        <fullName evidence="7 8">Hydroxyacid dehydrogenase</fullName>
    </submittedName>
</protein>
<dbReference type="InterPro" id="IPR029753">
    <property type="entry name" value="D-isomer_DH_CS"/>
</dbReference>
<organism evidence="8 10">
    <name type="scientific">Pseudomonas cannabina</name>
    <dbReference type="NCBI Taxonomy" id="86840"/>
    <lineage>
        <taxon>Bacteria</taxon>
        <taxon>Pseudomonadati</taxon>
        <taxon>Pseudomonadota</taxon>
        <taxon>Gammaproteobacteria</taxon>
        <taxon>Pseudomonadales</taxon>
        <taxon>Pseudomonadaceae</taxon>
        <taxon>Pseudomonas</taxon>
    </lineage>
</organism>
<evidence type="ECO:0000256" key="1">
    <source>
        <dbReference type="ARBA" id="ARBA00005854"/>
    </source>
</evidence>
<keyword evidence="3" id="KW-0520">NAD</keyword>
<dbReference type="GO" id="GO:0004617">
    <property type="term" value="F:phosphoglycerate dehydrogenase activity"/>
    <property type="evidence" value="ECO:0007669"/>
    <property type="project" value="UniProtKB-ARBA"/>
</dbReference>
<feature type="domain" description="D-isomer specific 2-hydroxyacid dehydrogenase catalytic" evidence="5">
    <location>
        <begin position="7"/>
        <end position="319"/>
    </location>
</feature>